<dbReference type="Pfam" id="PF14432">
    <property type="entry name" value="DYW_deaminase"/>
    <property type="match status" value="1"/>
</dbReference>
<evidence type="ECO:0000256" key="1">
    <source>
        <dbReference type="ARBA" id="ARBA00022737"/>
    </source>
</evidence>
<evidence type="ECO:0000256" key="2">
    <source>
        <dbReference type="PROSITE-ProRule" id="PRU00708"/>
    </source>
</evidence>
<dbReference type="Pfam" id="PF13041">
    <property type="entry name" value="PPR_2"/>
    <property type="match status" value="2"/>
</dbReference>
<dbReference type="AlphaFoldDB" id="A0A835Q356"/>
<dbReference type="PANTHER" id="PTHR47926:SF384">
    <property type="entry name" value="DYW DOMAIN-CONTAINING PROTEIN"/>
    <property type="match status" value="1"/>
</dbReference>
<dbReference type="EMBL" id="JADCNL010000010">
    <property type="protein sequence ID" value="KAG0463828.1"/>
    <property type="molecule type" value="Genomic_DNA"/>
</dbReference>
<dbReference type="Gene3D" id="1.25.40.10">
    <property type="entry name" value="Tetratricopeptide repeat domain"/>
    <property type="match status" value="3"/>
</dbReference>
<dbReference type="GO" id="GO:0009451">
    <property type="term" value="P:RNA modification"/>
    <property type="evidence" value="ECO:0007669"/>
    <property type="project" value="InterPro"/>
</dbReference>
<dbReference type="InterPro" id="IPR032867">
    <property type="entry name" value="DYW_dom"/>
</dbReference>
<dbReference type="NCBIfam" id="TIGR00756">
    <property type="entry name" value="PPR"/>
    <property type="match status" value="3"/>
</dbReference>
<feature type="repeat" description="PPR" evidence="2">
    <location>
        <begin position="222"/>
        <end position="252"/>
    </location>
</feature>
<organism evidence="4 5">
    <name type="scientific">Vanilla planifolia</name>
    <name type="common">Vanilla</name>
    <dbReference type="NCBI Taxonomy" id="51239"/>
    <lineage>
        <taxon>Eukaryota</taxon>
        <taxon>Viridiplantae</taxon>
        <taxon>Streptophyta</taxon>
        <taxon>Embryophyta</taxon>
        <taxon>Tracheophyta</taxon>
        <taxon>Spermatophyta</taxon>
        <taxon>Magnoliopsida</taxon>
        <taxon>Liliopsida</taxon>
        <taxon>Asparagales</taxon>
        <taxon>Orchidaceae</taxon>
        <taxon>Vanilloideae</taxon>
        <taxon>Vanilleae</taxon>
        <taxon>Vanilla</taxon>
    </lineage>
</organism>
<evidence type="ECO:0000313" key="5">
    <source>
        <dbReference type="Proteomes" id="UP000636800"/>
    </source>
</evidence>
<accession>A0A835Q356</accession>
<dbReference type="Pfam" id="PF20431">
    <property type="entry name" value="E_motif"/>
    <property type="match status" value="1"/>
</dbReference>
<dbReference type="OrthoDB" id="10260625at2759"/>
<evidence type="ECO:0000259" key="3">
    <source>
        <dbReference type="Pfam" id="PF14432"/>
    </source>
</evidence>
<dbReference type="InterPro" id="IPR002885">
    <property type="entry name" value="PPR_rpt"/>
</dbReference>
<comment type="caution">
    <text evidence="4">The sequence shown here is derived from an EMBL/GenBank/DDBJ whole genome shotgun (WGS) entry which is preliminary data.</text>
</comment>
<gene>
    <name evidence="4" type="ORF">HPP92_019897</name>
</gene>
<feature type="domain" description="DYW" evidence="3">
    <location>
        <begin position="539"/>
        <end position="589"/>
    </location>
</feature>
<keyword evidence="1" id="KW-0677">Repeat</keyword>
<keyword evidence="5" id="KW-1185">Reference proteome</keyword>
<dbReference type="Pfam" id="PF01535">
    <property type="entry name" value="PPR"/>
    <property type="match status" value="2"/>
</dbReference>
<dbReference type="GO" id="GO:0003723">
    <property type="term" value="F:RNA binding"/>
    <property type="evidence" value="ECO:0007669"/>
    <property type="project" value="InterPro"/>
</dbReference>
<dbReference type="Proteomes" id="UP000636800">
    <property type="component" value="Chromosome 10"/>
</dbReference>
<dbReference type="InterPro" id="IPR011990">
    <property type="entry name" value="TPR-like_helical_dom_sf"/>
</dbReference>
<dbReference type="PANTHER" id="PTHR47926">
    <property type="entry name" value="PENTATRICOPEPTIDE REPEAT-CONTAINING PROTEIN"/>
    <property type="match status" value="1"/>
</dbReference>
<feature type="repeat" description="PPR" evidence="2">
    <location>
        <begin position="324"/>
        <end position="358"/>
    </location>
</feature>
<dbReference type="PROSITE" id="PS51375">
    <property type="entry name" value="PPR"/>
    <property type="match status" value="2"/>
</dbReference>
<dbReference type="FunFam" id="1.25.40.10:FF:000366">
    <property type="entry name" value="Pentatricopeptide (PPR) repeat-containing protein"/>
    <property type="match status" value="1"/>
</dbReference>
<sequence>MSSVTLEPQPFLKTTLPAAKRPPLSQNTNLSLLHLCKHLQEAVQIHALMIKSSQITDPYSAGRIAEFYALSGPGSLRDAEKVRLSLQHPPIFIYNTIMRGYLNKESPSKSIRLFYQSLLDSVEPDRFTFTFALKACTQLREINIGRQLHGHILKLGFGISAHIRNKLIHLYALAGSMVDARRVFDENPNQDAVAWNSMLEGYAANMYGDLLHEFFHRMPQRDIVSWNTIIAYYIDVGEYEEAMVAFQAMQESKECFPNSITLVSVLTAASHLGALAQGKWIHAFIERHQIELNENLCSSLINMYSKCGCIQGAVNVFQEKNWDKVDNWNSMLAGFTANGHGLKAINLFSTMESVGVVPNKISFTCVLNACSHGGLVEEGKEYFHKMTEFYGIQPDIGHYGCMVDLFSRAGLFDQAEEIIGKMPMVPDPVIWKQLLGACRIHRNFDLGEKAGCKLIEAAPNDHAGYILLSNIYAMKNNWHGVHEIRRMMLETGVKKVPGCSSIELNGVLHVFTAGDGSHAMKKEIYEMLEEMGKRLRLAGYEPDTTQVLLDIEEEDVKQTSLSHHSEKLAIALGLICTNQGTTIRVVKTLGYVETVMLQ</sequence>
<dbReference type="InterPro" id="IPR046960">
    <property type="entry name" value="PPR_At4g14850-like_plant"/>
</dbReference>
<name>A0A835Q356_VANPL</name>
<reference evidence="4 5" key="1">
    <citation type="journal article" date="2020" name="Nat. Food">
        <title>A phased Vanilla planifolia genome enables genetic improvement of flavour and production.</title>
        <authorList>
            <person name="Hasing T."/>
            <person name="Tang H."/>
            <person name="Brym M."/>
            <person name="Khazi F."/>
            <person name="Huang T."/>
            <person name="Chambers A.H."/>
        </authorList>
    </citation>
    <scope>NUCLEOTIDE SEQUENCE [LARGE SCALE GENOMIC DNA]</scope>
    <source>
        <tissue evidence="4">Leaf</tissue>
    </source>
</reference>
<dbReference type="InterPro" id="IPR046848">
    <property type="entry name" value="E_motif"/>
</dbReference>
<protein>
    <recommendedName>
        <fullName evidence="3">DYW domain-containing protein</fullName>
    </recommendedName>
</protein>
<proteinExistence type="predicted"/>
<dbReference type="GO" id="GO:0008270">
    <property type="term" value="F:zinc ion binding"/>
    <property type="evidence" value="ECO:0007669"/>
    <property type="project" value="InterPro"/>
</dbReference>
<evidence type="ECO:0000313" key="4">
    <source>
        <dbReference type="EMBL" id="KAG0463828.1"/>
    </source>
</evidence>
<dbReference type="FunFam" id="1.25.40.10:FF:000470">
    <property type="entry name" value="Pentatricopeptide repeat-containing protein At5g66520"/>
    <property type="match status" value="1"/>
</dbReference>
<dbReference type="FunFam" id="1.25.40.10:FF:000144">
    <property type="entry name" value="Pentatricopeptide repeat-containing protein, mitochondrial"/>
    <property type="match status" value="1"/>
</dbReference>